<dbReference type="Proteomes" id="UP000784435">
    <property type="component" value="Unassembled WGS sequence"/>
</dbReference>
<dbReference type="AlphaFoldDB" id="A0A921SN96"/>
<accession>A0A921SN96</accession>
<evidence type="ECO:0000313" key="2">
    <source>
        <dbReference type="Proteomes" id="UP000784435"/>
    </source>
</evidence>
<dbReference type="Pfam" id="PF13830">
    <property type="entry name" value="DUF4192"/>
    <property type="match status" value="2"/>
</dbReference>
<sequence>MDAQRITSGTQLIGTIPPALGYVPRDSLVLVTVEADRGGTEGVVGPSLRFDFGPRDVREFNATAVRNCLEQVRTLTRADMIHPVVFSDPVARFHLDWDERDPAHDEELGFIDVVSDALRRLRDALETRGYRVQNALWAGCSATGGLRRPELTERNVDLAGPSPSGAGPGLAVAASFEDSVRLPQPDAGLRAAVEALRRESFTDAECADGLLAEALLLEARACMREEFLPPEDVLLPDPLAVLAVERLCDRGRDRDIIQMLLSGDHPDFDPWSLRDLAPGEFLGYARGVLADGTAAAQAAGLSPRPPRQASLAESIEWLRRCAELVGVEARADVLALLAWFEWARGRMSFAQHYAECACAEQEDHRLAGMLTTAARTGMPPRWLREL</sequence>
<protein>
    <submittedName>
        <fullName evidence="1">DUF4192 domain-containing protein</fullName>
    </submittedName>
</protein>
<proteinExistence type="predicted"/>
<evidence type="ECO:0000313" key="1">
    <source>
        <dbReference type="EMBL" id="HJG79648.1"/>
    </source>
</evidence>
<name>A0A921SN96_9MICO</name>
<gene>
    <name evidence="1" type="ORF">K8V08_04465</name>
</gene>
<reference evidence="1" key="2">
    <citation type="submission" date="2021-09" db="EMBL/GenBank/DDBJ databases">
        <authorList>
            <person name="Gilroy R."/>
        </authorList>
    </citation>
    <scope>NUCLEOTIDE SEQUENCE</scope>
    <source>
        <strain evidence="1">ChiGjej5B5-7349</strain>
    </source>
</reference>
<dbReference type="EMBL" id="DYUK01000092">
    <property type="protein sequence ID" value="HJG79648.1"/>
    <property type="molecule type" value="Genomic_DNA"/>
</dbReference>
<dbReference type="InterPro" id="IPR025447">
    <property type="entry name" value="DUF4192"/>
</dbReference>
<organism evidence="1 2">
    <name type="scientific">Brevibacterium senegalense</name>
    <dbReference type="NCBI Taxonomy" id="1033736"/>
    <lineage>
        <taxon>Bacteria</taxon>
        <taxon>Bacillati</taxon>
        <taxon>Actinomycetota</taxon>
        <taxon>Actinomycetes</taxon>
        <taxon>Micrococcales</taxon>
        <taxon>Brevibacteriaceae</taxon>
        <taxon>Brevibacterium</taxon>
    </lineage>
</organism>
<comment type="caution">
    <text evidence="1">The sequence shown here is derived from an EMBL/GenBank/DDBJ whole genome shotgun (WGS) entry which is preliminary data.</text>
</comment>
<reference evidence="1" key="1">
    <citation type="journal article" date="2021" name="PeerJ">
        <title>Extensive microbial diversity within the chicken gut microbiome revealed by metagenomics and culture.</title>
        <authorList>
            <person name="Gilroy R."/>
            <person name="Ravi A."/>
            <person name="Getino M."/>
            <person name="Pursley I."/>
            <person name="Horton D.L."/>
            <person name="Alikhan N.F."/>
            <person name="Baker D."/>
            <person name="Gharbi K."/>
            <person name="Hall N."/>
            <person name="Watson M."/>
            <person name="Adriaenssens E.M."/>
            <person name="Foster-Nyarko E."/>
            <person name="Jarju S."/>
            <person name="Secka A."/>
            <person name="Antonio M."/>
            <person name="Oren A."/>
            <person name="Chaudhuri R.R."/>
            <person name="La Ragione R."/>
            <person name="Hildebrand F."/>
            <person name="Pallen M.J."/>
        </authorList>
    </citation>
    <scope>NUCLEOTIDE SEQUENCE</scope>
    <source>
        <strain evidence="1">ChiGjej5B5-7349</strain>
    </source>
</reference>